<keyword evidence="1" id="KW-0812">Transmembrane</keyword>
<keyword evidence="1" id="KW-0472">Membrane</keyword>
<reference evidence="3" key="1">
    <citation type="journal article" date="2019" name="Int. J. Syst. Evol. Microbiol.">
        <title>The Global Catalogue of Microorganisms (GCM) 10K type strain sequencing project: providing services to taxonomists for standard genome sequencing and annotation.</title>
        <authorList>
            <consortium name="The Broad Institute Genomics Platform"/>
            <consortium name="The Broad Institute Genome Sequencing Center for Infectious Disease"/>
            <person name="Wu L."/>
            <person name="Ma J."/>
        </authorList>
    </citation>
    <scope>NUCLEOTIDE SEQUENCE [LARGE SCALE GENOMIC DNA]</scope>
    <source>
        <strain evidence="3">TBRC 1826</strain>
    </source>
</reference>
<keyword evidence="1" id="KW-1133">Transmembrane helix</keyword>
<evidence type="ECO:0000256" key="1">
    <source>
        <dbReference type="SAM" id="Phobius"/>
    </source>
</evidence>
<evidence type="ECO:0000313" key="3">
    <source>
        <dbReference type="Proteomes" id="UP001595847"/>
    </source>
</evidence>
<accession>A0ABV8FL20</accession>
<organism evidence="2 3">
    <name type="scientific">Nocardiopsis sediminis</name>
    <dbReference type="NCBI Taxonomy" id="1778267"/>
    <lineage>
        <taxon>Bacteria</taxon>
        <taxon>Bacillati</taxon>
        <taxon>Actinomycetota</taxon>
        <taxon>Actinomycetes</taxon>
        <taxon>Streptosporangiales</taxon>
        <taxon>Nocardiopsidaceae</taxon>
        <taxon>Nocardiopsis</taxon>
    </lineage>
</organism>
<proteinExistence type="predicted"/>
<name>A0ABV8FL20_9ACTN</name>
<evidence type="ECO:0000313" key="2">
    <source>
        <dbReference type="EMBL" id="MFC3995682.1"/>
    </source>
</evidence>
<gene>
    <name evidence="2" type="ORF">ACFOVU_07140</name>
</gene>
<dbReference type="Proteomes" id="UP001595847">
    <property type="component" value="Unassembled WGS sequence"/>
</dbReference>
<comment type="caution">
    <text evidence="2">The sequence shown here is derived from an EMBL/GenBank/DDBJ whole genome shotgun (WGS) entry which is preliminary data.</text>
</comment>
<feature type="transmembrane region" description="Helical" evidence="1">
    <location>
        <begin position="20"/>
        <end position="46"/>
    </location>
</feature>
<protein>
    <submittedName>
        <fullName evidence="2">Uncharacterized protein</fullName>
    </submittedName>
</protein>
<keyword evidence="3" id="KW-1185">Reference proteome</keyword>
<dbReference type="EMBL" id="JBHSBH010000004">
    <property type="protein sequence ID" value="MFC3995682.1"/>
    <property type="molecule type" value="Genomic_DNA"/>
</dbReference>
<dbReference type="RefSeq" id="WP_378531001.1">
    <property type="nucleotide sequence ID" value="NZ_JBHSBH010000004.1"/>
</dbReference>
<sequence>MLIAAATPALEDTVTLSDGSWPAFAIIALWMGGFTGGMLGGIVLAVRWHAERGVRGPRERFFSADPMHTLSLD</sequence>